<protein>
    <submittedName>
        <fullName evidence="1">12018_t:CDS:1</fullName>
    </submittedName>
</protein>
<sequence>DVENRMKVIQAHLMKCSKDSETTKLVKEYLKKKEPARIEREGPVKYLFAFDEARTLVGKKGGSKNVGNNSSFYYIRRALIHLPKVSGIFAVFTDTHSNISIFSPASYLDPSKRVAEEEGFRLFAPFYLLDTVDMNVNFKEVMTLKESEDPRHFFQYGRPLWDALLMPSSDFKGMEPEHIIELAMDKLIGGQFFSVWKKEVQIKILDTLAILGP</sequence>
<proteinExistence type="predicted"/>
<dbReference type="Proteomes" id="UP000789702">
    <property type="component" value="Unassembled WGS sequence"/>
</dbReference>
<feature type="non-terminal residue" evidence="1">
    <location>
        <position position="213"/>
    </location>
</feature>
<reference evidence="1" key="1">
    <citation type="submission" date="2021-06" db="EMBL/GenBank/DDBJ databases">
        <authorList>
            <person name="Kallberg Y."/>
            <person name="Tangrot J."/>
            <person name="Rosling A."/>
        </authorList>
    </citation>
    <scope>NUCLEOTIDE SEQUENCE</scope>
    <source>
        <strain evidence="1">IL203A</strain>
    </source>
</reference>
<evidence type="ECO:0000313" key="2">
    <source>
        <dbReference type="Proteomes" id="UP000789702"/>
    </source>
</evidence>
<accession>A0ACA9QU35</accession>
<comment type="caution">
    <text evidence="1">The sequence shown here is derived from an EMBL/GenBank/DDBJ whole genome shotgun (WGS) entry which is preliminary data.</text>
</comment>
<keyword evidence="2" id="KW-1185">Reference proteome</keyword>
<organism evidence="1 2">
    <name type="scientific">Dentiscutata heterogama</name>
    <dbReference type="NCBI Taxonomy" id="1316150"/>
    <lineage>
        <taxon>Eukaryota</taxon>
        <taxon>Fungi</taxon>
        <taxon>Fungi incertae sedis</taxon>
        <taxon>Mucoromycota</taxon>
        <taxon>Glomeromycotina</taxon>
        <taxon>Glomeromycetes</taxon>
        <taxon>Diversisporales</taxon>
        <taxon>Gigasporaceae</taxon>
        <taxon>Dentiscutata</taxon>
    </lineage>
</organism>
<name>A0ACA9QU35_9GLOM</name>
<dbReference type="EMBL" id="CAJVPU010052745">
    <property type="protein sequence ID" value="CAG8763849.1"/>
    <property type="molecule type" value="Genomic_DNA"/>
</dbReference>
<evidence type="ECO:0000313" key="1">
    <source>
        <dbReference type="EMBL" id="CAG8763849.1"/>
    </source>
</evidence>
<feature type="non-terminal residue" evidence="1">
    <location>
        <position position="1"/>
    </location>
</feature>
<gene>
    <name evidence="1" type="ORF">DHETER_LOCUS15437</name>
</gene>